<reference evidence="5 6" key="1">
    <citation type="submission" date="2024-06" db="EMBL/GenBank/DDBJ databases">
        <title>Sorghum-associated microbial communities from plants grown in Nebraska, USA.</title>
        <authorList>
            <person name="Schachtman D."/>
        </authorList>
    </citation>
    <scope>NUCLEOTIDE SEQUENCE [LARGE SCALE GENOMIC DNA]</scope>
    <source>
        <strain evidence="5 6">2814</strain>
    </source>
</reference>
<dbReference type="PRINTS" id="PR00038">
    <property type="entry name" value="HTHLUXR"/>
</dbReference>
<dbReference type="Gene3D" id="1.10.10.10">
    <property type="entry name" value="Winged helix-like DNA-binding domain superfamily/Winged helix DNA-binding domain"/>
    <property type="match status" value="1"/>
</dbReference>
<dbReference type="SUPFAM" id="SSF46894">
    <property type="entry name" value="C-terminal effector domain of the bipartite response regulators"/>
    <property type="match status" value="1"/>
</dbReference>
<dbReference type="Proteomes" id="UP001549313">
    <property type="component" value="Unassembled WGS sequence"/>
</dbReference>
<dbReference type="RefSeq" id="WP_354087597.1">
    <property type="nucleotide sequence ID" value="NZ_JBEPTF010000001.1"/>
</dbReference>
<feature type="domain" description="HTH luxR-type" evidence="4">
    <location>
        <begin position="7"/>
        <end position="72"/>
    </location>
</feature>
<accession>A0ABV2R8M0</accession>
<keyword evidence="2" id="KW-0238">DNA-binding</keyword>
<keyword evidence="3" id="KW-0804">Transcription</keyword>
<dbReference type="PANTHER" id="PTHR44688:SF16">
    <property type="entry name" value="DNA-BINDING TRANSCRIPTIONAL ACTIVATOR DEVR_DOSR"/>
    <property type="match status" value="1"/>
</dbReference>
<keyword evidence="6" id="KW-1185">Reference proteome</keyword>
<name>A0ABV2R8M0_9CAUL</name>
<dbReference type="PANTHER" id="PTHR44688">
    <property type="entry name" value="DNA-BINDING TRANSCRIPTIONAL ACTIVATOR DEVR_DOSR"/>
    <property type="match status" value="1"/>
</dbReference>
<evidence type="ECO:0000256" key="2">
    <source>
        <dbReference type="ARBA" id="ARBA00023125"/>
    </source>
</evidence>
<keyword evidence="1" id="KW-0805">Transcription regulation</keyword>
<evidence type="ECO:0000313" key="6">
    <source>
        <dbReference type="Proteomes" id="UP001549313"/>
    </source>
</evidence>
<dbReference type="SMART" id="SM00421">
    <property type="entry name" value="HTH_LUXR"/>
    <property type="match status" value="1"/>
</dbReference>
<evidence type="ECO:0000259" key="4">
    <source>
        <dbReference type="PROSITE" id="PS50043"/>
    </source>
</evidence>
<protein>
    <submittedName>
        <fullName evidence="5">LuxR family transcriptional regulator of spore coat protein</fullName>
    </submittedName>
</protein>
<sequence length="97" mass="10245">MRQPSSSTSPTSALTDRQRQCLDLAAHGLTSAQIGAVLGLSPRTIDEHLAEACRGLGVRTRIQAVARHAAAAPCVRDDATVDLRRGTNGSMLKPRQG</sequence>
<dbReference type="PROSITE" id="PS50043">
    <property type="entry name" value="HTH_LUXR_2"/>
    <property type="match status" value="1"/>
</dbReference>
<evidence type="ECO:0000313" key="5">
    <source>
        <dbReference type="EMBL" id="MET4682653.1"/>
    </source>
</evidence>
<gene>
    <name evidence="5" type="ORF">ABIE19_000562</name>
</gene>
<dbReference type="CDD" id="cd06170">
    <property type="entry name" value="LuxR_C_like"/>
    <property type="match status" value="1"/>
</dbReference>
<organism evidence="5 6">
    <name type="scientific">Brevundimonas faecalis</name>
    <dbReference type="NCBI Taxonomy" id="947378"/>
    <lineage>
        <taxon>Bacteria</taxon>
        <taxon>Pseudomonadati</taxon>
        <taxon>Pseudomonadota</taxon>
        <taxon>Alphaproteobacteria</taxon>
        <taxon>Caulobacterales</taxon>
        <taxon>Caulobacteraceae</taxon>
        <taxon>Brevundimonas</taxon>
    </lineage>
</organism>
<evidence type="ECO:0000256" key="3">
    <source>
        <dbReference type="ARBA" id="ARBA00023163"/>
    </source>
</evidence>
<dbReference type="InterPro" id="IPR016032">
    <property type="entry name" value="Sig_transdc_resp-reg_C-effctor"/>
</dbReference>
<keyword evidence="5" id="KW-0946">Virion</keyword>
<dbReference type="EMBL" id="JBEPTF010000001">
    <property type="protein sequence ID" value="MET4682653.1"/>
    <property type="molecule type" value="Genomic_DNA"/>
</dbReference>
<proteinExistence type="predicted"/>
<comment type="caution">
    <text evidence="5">The sequence shown here is derived from an EMBL/GenBank/DDBJ whole genome shotgun (WGS) entry which is preliminary data.</text>
</comment>
<dbReference type="InterPro" id="IPR000792">
    <property type="entry name" value="Tscrpt_reg_LuxR_C"/>
</dbReference>
<keyword evidence="5" id="KW-0167">Capsid protein</keyword>
<dbReference type="Pfam" id="PF00196">
    <property type="entry name" value="GerE"/>
    <property type="match status" value="1"/>
</dbReference>
<dbReference type="InterPro" id="IPR036388">
    <property type="entry name" value="WH-like_DNA-bd_sf"/>
</dbReference>
<evidence type="ECO:0000256" key="1">
    <source>
        <dbReference type="ARBA" id="ARBA00023015"/>
    </source>
</evidence>